<name>A0ABU0BLQ0_9HYPH</name>
<dbReference type="EMBL" id="JAUSVF010000001">
    <property type="protein sequence ID" value="MDQ0319170.1"/>
    <property type="molecule type" value="Genomic_DNA"/>
</dbReference>
<dbReference type="InterPro" id="IPR002371">
    <property type="entry name" value="FlgK"/>
</dbReference>
<feature type="domain" description="Flagellar basal-body/hook protein C-terminal" evidence="7">
    <location>
        <begin position="445"/>
        <end position="481"/>
    </location>
</feature>
<evidence type="ECO:0000256" key="3">
    <source>
        <dbReference type="ARBA" id="ARBA00009677"/>
    </source>
</evidence>
<dbReference type="Pfam" id="PF22638">
    <property type="entry name" value="FlgK_D1"/>
    <property type="match status" value="1"/>
</dbReference>
<dbReference type="PANTHER" id="PTHR30033">
    <property type="entry name" value="FLAGELLAR HOOK-ASSOCIATED PROTEIN 1"/>
    <property type="match status" value="1"/>
</dbReference>
<dbReference type="SUPFAM" id="SSF64518">
    <property type="entry name" value="Phase 1 flagellin"/>
    <property type="match status" value="1"/>
</dbReference>
<organism evidence="9 10">
    <name type="scientific">Pararhizobium capsulatum DSM 1112</name>
    <dbReference type="NCBI Taxonomy" id="1121113"/>
    <lineage>
        <taxon>Bacteria</taxon>
        <taxon>Pseudomonadati</taxon>
        <taxon>Pseudomonadota</taxon>
        <taxon>Alphaproteobacteria</taxon>
        <taxon>Hyphomicrobiales</taxon>
        <taxon>Rhizobiaceae</taxon>
        <taxon>Rhizobium/Agrobacterium group</taxon>
        <taxon>Pararhizobium</taxon>
    </lineage>
</organism>
<dbReference type="RefSeq" id="WP_307227823.1">
    <property type="nucleotide sequence ID" value="NZ_JAUSVF010000001.1"/>
</dbReference>
<keyword evidence="10" id="KW-1185">Reference proteome</keyword>
<feature type="domain" description="Flagellar hook-associated protein FlgK helical" evidence="8">
    <location>
        <begin position="101"/>
        <end position="303"/>
    </location>
</feature>
<protein>
    <recommendedName>
        <fullName evidence="4">Flagellar hook-associated protein 1</fullName>
    </recommendedName>
</protein>
<evidence type="ECO:0000256" key="5">
    <source>
        <dbReference type="ARBA" id="ARBA00022525"/>
    </source>
</evidence>
<dbReference type="PANTHER" id="PTHR30033:SF1">
    <property type="entry name" value="FLAGELLAR HOOK-ASSOCIATED PROTEIN 1"/>
    <property type="match status" value="1"/>
</dbReference>
<keyword evidence="9" id="KW-0969">Cilium</keyword>
<keyword evidence="6" id="KW-0975">Bacterial flagellum</keyword>
<comment type="caution">
    <text evidence="9">The sequence shown here is derived from an EMBL/GenBank/DDBJ whole genome shotgun (WGS) entry which is preliminary data.</text>
</comment>
<comment type="similarity">
    <text evidence="3">Belongs to the flagella basal body rod proteins family.</text>
</comment>
<accession>A0ABU0BLQ0</accession>
<keyword evidence="5" id="KW-0964">Secreted</keyword>
<gene>
    <name evidence="9" type="ORF">QO002_001308</name>
</gene>
<keyword evidence="9" id="KW-0966">Cell projection</keyword>
<evidence type="ECO:0000256" key="2">
    <source>
        <dbReference type="ARBA" id="ARBA00004613"/>
    </source>
</evidence>
<evidence type="ECO:0000256" key="1">
    <source>
        <dbReference type="ARBA" id="ARBA00004365"/>
    </source>
</evidence>
<dbReference type="NCBIfam" id="TIGR02492">
    <property type="entry name" value="flgK_ends"/>
    <property type="match status" value="1"/>
</dbReference>
<evidence type="ECO:0000256" key="4">
    <source>
        <dbReference type="ARBA" id="ARBA00016244"/>
    </source>
</evidence>
<evidence type="ECO:0000259" key="8">
    <source>
        <dbReference type="Pfam" id="PF22638"/>
    </source>
</evidence>
<evidence type="ECO:0000259" key="7">
    <source>
        <dbReference type="Pfam" id="PF06429"/>
    </source>
</evidence>
<dbReference type="InterPro" id="IPR053927">
    <property type="entry name" value="FlgK_helical"/>
</dbReference>
<dbReference type="Pfam" id="PF06429">
    <property type="entry name" value="Flg_bbr_C"/>
    <property type="match status" value="1"/>
</dbReference>
<evidence type="ECO:0000313" key="10">
    <source>
        <dbReference type="Proteomes" id="UP001230207"/>
    </source>
</evidence>
<evidence type="ECO:0000313" key="9">
    <source>
        <dbReference type="EMBL" id="MDQ0319170.1"/>
    </source>
</evidence>
<evidence type="ECO:0000256" key="6">
    <source>
        <dbReference type="ARBA" id="ARBA00023143"/>
    </source>
</evidence>
<proteinExistence type="inferred from homology"/>
<dbReference type="InterPro" id="IPR010930">
    <property type="entry name" value="Flg_bb/hook_C_dom"/>
</dbReference>
<reference evidence="9 10" key="1">
    <citation type="submission" date="2023-07" db="EMBL/GenBank/DDBJ databases">
        <title>Genomic Encyclopedia of Type Strains, Phase IV (KMG-IV): sequencing the most valuable type-strain genomes for metagenomic binning, comparative biology and taxonomic classification.</title>
        <authorList>
            <person name="Goeker M."/>
        </authorList>
    </citation>
    <scope>NUCLEOTIDE SEQUENCE [LARGE SCALE GENOMIC DNA]</scope>
    <source>
        <strain evidence="9 10">DSM 1112</strain>
    </source>
</reference>
<keyword evidence="9" id="KW-0282">Flagellum</keyword>
<comment type="subcellular location">
    <subcellularLocation>
        <location evidence="1">Bacterial flagellum</location>
    </subcellularLocation>
    <subcellularLocation>
        <location evidence="2">Secreted</location>
    </subcellularLocation>
</comment>
<sequence>MSLSSALISAQSVFTTTGQQTAVVSKNIANASNPDYGRRLAMLGTSLNGTQVLSIQRSQNEALLKQNIISISQSSAQGTLFSGLETLKSALGGNDYEMAPSTYLASFRDALQTYAATPGNSTIAATVVSAAGDLVTSLNKTSASVQDMRLDADKEIATSVSTLNGLLSDFETVNTAVQSAIGTGTDASDALDQRDKILKQISEIVGISTVTRGSGDTVIYTSDGTVLFENKARQVTFTSTSGYDASTTGNGVYVDGVPMAAGTGGNTSAEGKLGALLQLRDDVAPKFQSQLDEIARGLVTLFQEGDPSGTPAVPYAPGLFTYATSTPPATVPVAGTVSPGLAATLIVNPLAKSNPEMIRDGGFNGVIANTNNASGFSDLLDGFIDAFDGNLDFDTSTGMDPSTSISNFATSSVGWLEQLRSTASSANDNKTALLSRTQEALNNITGVSMDEELSLLLDLEQSYKASAKLVSTVDAMMAALLEAVR</sequence>
<dbReference type="Proteomes" id="UP001230207">
    <property type="component" value="Unassembled WGS sequence"/>
</dbReference>